<evidence type="ECO:0000259" key="3">
    <source>
        <dbReference type="Pfam" id="PF05175"/>
    </source>
</evidence>
<dbReference type="AlphaFoldDB" id="A0A2T4Z0Y7"/>
<dbReference type="GO" id="GO:0032259">
    <property type="term" value="P:methylation"/>
    <property type="evidence" value="ECO:0007669"/>
    <property type="project" value="UniProtKB-KW"/>
</dbReference>
<dbReference type="PANTHER" id="PTHR47739">
    <property type="entry name" value="TRNA1(VAL) (ADENINE(37)-N6)-METHYLTRANSFERASE"/>
    <property type="match status" value="1"/>
</dbReference>
<dbReference type="InterPro" id="IPR002052">
    <property type="entry name" value="DNA_methylase_N6_adenine_CS"/>
</dbReference>
<dbReference type="GO" id="GO:0003676">
    <property type="term" value="F:nucleic acid binding"/>
    <property type="evidence" value="ECO:0007669"/>
    <property type="project" value="InterPro"/>
</dbReference>
<feature type="domain" description="Methyltransferase small" evidence="3">
    <location>
        <begin position="40"/>
        <end position="200"/>
    </location>
</feature>
<comment type="caution">
    <text evidence="4">The sequence shown here is derived from an EMBL/GenBank/DDBJ whole genome shotgun (WGS) entry which is preliminary data.</text>
</comment>
<dbReference type="GO" id="GO:0008170">
    <property type="term" value="F:N-methyltransferase activity"/>
    <property type="evidence" value="ECO:0007669"/>
    <property type="project" value="UniProtKB-ARBA"/>
</dbReference>
<dbReference type="InterPro" id="IPR050210">
    <property type="entry name" value="tRNA_Adenine-N(6)_MTase"/>
</dbReference>
<dbReference type="Pfam" id="PF05175">
    <property type="entry name" value="MTS"/>
    <property type="match status" value="1"/>
</dbReference>
<dbReference type="Gene3D" id="3.40.50.150">
    <property type="entry name" value="Vaccinia Virus protein VP39"/>
    <property type="match status" value="1"/>
</dbReference>
<organism evidence="4 5">
    <name type="scientific">Phreatobacter oligotrophus</name>
    <dbReference type="NCBI Taxonomy" id="1122261"/>
    <lineage>
        <taxon>Bacteria</taxon>
        <taxon>Pseudomonadati</taxon>
        <taxon>Pseudomonadota</taxon>
        <taxon>Alphaproteobacteria</taxon>
        <taxon>Hyphomicrobiales</taxon>
        <taxon>Phreatobacteraceae</taxon>
        <taxon>Phreatobacter</taxon>
    </lineage>
</organism>
<reference evidence="4 5" key="1">
    <citation type="submission" date="2018-04" db="EMBL/GenBank/DDBJ databases">
        <title>Genomic Encyclopedia of Archaeal and Bacterial Type Strains, Phase II (KMG-II): from individual species to whole genera.</title>
        <authorList>
            <person name="Goeker M."/>
        </authorList>
    </citation>
    <scope>NUCLEOTIDE SEQUENCE [LARGE SCALE GENOMIC DNA]</scope>
    <source>
        <strain evidence="4 5">DSM 25521</strain>
    </source>
</reference>
<keyword evidence="5" id="KW-1185">Reference proteome</keyword>
<keyword evidence="2" id="KW-0949">S-adenosyl-L-methionine</keyword>
<dbReference type="GO" id="GO:0008757">
    <property type="term" value="F:S-adenosylmethionine-dependent methyltransferase activity"/>
    <property type="evidence" value="ECO:0007669"/>
    <property type="project" value="UniProtKB-ARBA"/>
</dbReference>
<dbReference type="OrthoDB" id="5489421at2"/>
<dbReference type="PANTHER" id="PTHR47739:SF1">
    <property type="entry name" value="TRNA1(VAL) (ADENINE(37)-N6)-METHYLTRANSFERASE"/>
    <property type="match status" value="1"/>
</dbReference>
<evidence type="ECO:0000313" key="4">
    <source>
        <dbReference type="EMBL" id="PTM53411.1"/>
    </source>
</evidence>
<dbReference type="EMBL" id="PZZL01000006">
    <property type="protein sequence ID" value="PTM53411.1"/>
    <property type="molecule type" value="Genomic_DNA"/>
</dbReference>
<evidence type="ECO:0000256" key="1">
    <source>
        <dbReference type="ARBA" id="ARBA00022603"/>
    </source>
</evidence>
<protein>
    <submittedName>
        <fullName evidence="4">tRNA1(Val) A37 N6-methylase TrmN6</fullName>
    </submittedName>
</protein>
<accession>A0A2T4Z0Y7</accession>
<name>A0A2T4Z0Y7_9HYPH</name>
<dbReference type="InterPro" id="IPR007848">
    <property type="entry name" value="Small_mtfrase_dom"/>
</dbReference>
<keyword evidence="1 4" id="KW-0808">Transferase</keyword>
<dbReference type="CDD" id="cd02440">
    <property type="entry name" value="AdoMet_MTases"/>
    <property type="match status" value="1"/>
</dbReference>
<dbReference type="SUPFAM" id="SSF53335">
    <property type="entry name" value="S-adenosyl-L-methionine-dependent methyltransferases"/>
    <property type="match status" value="1"/>
</dbReference>
<sequence length="257" mass="26700">MQMNALSDPLLDITADTVLGGRVQIHQPRTGHRAGHDAVLLAAAVPAVPGDRILDLGAGVGTAAFCLAARVPQCFLTLVEIDPELAALAERNASANGFGNRSRVVVMDALARGTSRDKAGLLVGQIDRVITNPPFHDAPRHRASPGARRSLAHTGGDEVLAGFLRTAVAVLRPGGTVTLIHRADRPEALLAAMKGRFGGVTLRPVHPKPDAPAIRLIVTGTKGSRAPVSILPGLVLQDGYGTPTVEAEAVLRGGRAL</sequence>
<keyword evidence="1 4" id="KW-0489">Methyltransferase</keyword>
<dbReference type="Proteomes" id="UP000241808">
    <property type="component" value="Unassembled WGS sequence"/>
</dbReference>
<gene>
    <name evidence="4" type="ORF">C8P69_10664</name>
</gene>
<evidence type="ECO:0000313" key="5">
    <source>
        <dbReference type="Proteomes" id="UP000241808"/>
    </source>
</evidence>
<dbReference type="InterPro" id="IPR029063">
    <property type="entry name" value="SAM-dependent_MTases_sf"/>
</dbReference>
<dbReference type="PROSITE" id="PS00092">
    <property type="entry name" value="N6_MTASE"/>
    <property type="match status" value="1"/>
</dbReference>
<proteinExistence type="predicted"/>
<evidence type="ECO:0000256" key="2">
    <source>
        <dbReference type="ARBA" id="ARBA00022691"/>
    </source>
</evidence>